<dbReference type="AlphaFoldDB" id="A0A0M2Q0L2"/>
<name>A0A0M2Q0L2_PROHO</name>
<feature type="compositionally biased region" description="Polar residues" evidence="1">
    <location>
        <begin position="44"/>
        <end position="53"/>
    </location>
</feature>
<proteinExistence type="predicted"/>
<reference evidence="3" key="1">
    <citation type="submission" date="2012-04" db="EMBL/GenBank/DDBJ databases">
        <authorList>
            <person name="Borisov I.G."/>
            <person name="Ivanikova N.V."/>
            <person name="Pinevich A.V."/>
        </authorList>
    </citation>
    <scope>NUCLEOTIDE SEQUENCE</scope>
    <source>
        <strain evidence="3">CALU 1027</strain>
    </source>
</reference>
<feature type="domain" description="Dienelactone hydrolase" evidence="2">
    <location>
        <begin position="80"/>
        <end position="290"/>
    </location>
</feature>
<dbReference type="SUPFAM" id="SSF53474">
    <property type="entry name" value="alpha/beta-Hydrolases"/>
    <property type="match status" value="1"/>
</dbReference>
<accession>A0A0M2Q0L2</accession>
<feature type="compositionally biased region" description="Low complexity" evidence="1">
    <location>
        <begin position="30"/>
        <end position="41"/>
    </location>
</feature>
<dbReference type="InterPro" id="IPR002925">
    <property type="entry name" value="Dienelactn_hydro"/>
</dbReference>
<feature type="region of interest" description="Disordered" evidence="1">
    <location>
        <begin position="21"/>
        <end position="63"/>
    </location>
</feature>
<keyword evidence="4" id="KW-1185">Reference proteome</keyword>
<dbReference type="PANTHER" id="PTHR46623">
    <property type="entry name" value="CARBOXYMETHYLENEBUTENOLIDASE-RELATED"/>
    <property type="match status" value="1"/>
</dbReference>
<dbReference type="eggNOG" id="COG0412">
    <property type="taxonomic scope" value="Bacteria"/>
</dbReference>
<dbReference type="InterPro" id="IPR051049">
    <property type="entry name" value="Dienelactone_hydrolase-like"/>
</dbReference>
<dbReference type="Proteomes" id="UP000034681">
    <property type="component" value="Unassembled WGS sequence"/>
</dbReference>
<protein>
    <submittedName>
        <fullName evidence="3">Carboxymethylenebutenolidase</fullName>
    </submittedName>
</protein>
<evidence type="ECO:0000259" key="2">
    <source>
        <dbReference type="Pfam" id="PF01738"/>
    </source>
</evidence>
<comment type="caution">
    <text evidence="3">The sequence shown here is derived from an EMBL/GenBank/DDBJ whole genome shotgun (WGS) entry which is preliminary data.</text>
</comment>
<dbReference type="GO" id="GO:0016787">
    <property type="term" value="F:hydrolase activity"/>
    <property type="evidence" value="ECO:0007669"/>
    <property type="project" value="InterPro"/>
</dbReference>
<dbReference type="InterPro" id="IPR029058">
    <property type="entry name" value="AB_hydrolase_fold"/>
</dbReference>
<evidence type="ECO:0000313" key="4">
    <source>
        <dbReference type="Proteomes" id="UP000034681"/>
    </source>
</evidence>
<dbReference type="PANTHER" id="PTHR46623:SF6">
    <property type="entry name" value="ALPHA_BETA-HYDROLASES SUPERFAMILY PROTEIN"/>
    <property type="match status" value="1"/>
</dbReference>
<dbReference type="Pfam" id="PF01738">
    <property type="entry name" value="DLH"/>
    <property type="match status" value="1"/>
</dbReference>
<gene>
    <name evidence="3" type="ORF">PROH_07635</name>
</gene>
<organism evidence="3 4">
    <name type="scientific">Prochlorothrix hollandica PCC 9006 = CALU 1027</name>
    <dbReference type="NCBI Taxonomy" id="317619"/>
    <lineage>
        <taxon>Bacteria</taxon>
        <taxon>Bacillati</taxon>
        <taxon>Cyanobacteriota</taxon>
        <taxon>Cyanophyceae</taxon>
        <taxon>Prochlorotrichales</taxon>
        <taxon>Prochlorotrichaceae</taxon>
        <taxon>Prochlorothrix</taxon>
    </lineage>
</organism>
<evidence type="ECO:0000256" key="1">
    <source>
        <dbReference type="SAM" id="MobiDB-lite"/>
    </source>
</evidence>
<dbReference type="EMBL" id="AJTX02000004">
    <property type="protein sequence ID" value="KKJ00484.1"/>
    <property type="molecule type" value="Genomic_DNA"/>
</dbReference>
<dbReference type="Gene3D" id="3.40.50.1820">
    <property type="entry name" value="alpha/beta hydrolase"/>
    <property type="match status" value="1"/>
</dbReference>
<sequence>MLATIPVILAILLGSCRADSLGGSPDGSPDQTQTQAQTDAAMASQHQGDQPQGSPALDPAPRLPVTGQMVTYTRLGDQDIQGYFAQPQDQDIVGGLVVIHEWWGLNDNIKRMTDRLAGEGYGVLAVDLYGGQQADTPEVAKTLVAAVTADPDRARQNLQGAYDYVAQQPGTDRIGSLGWCFGGGWSLQMALGLPQDLDGAVIYYGRLETDKAILESLQVPILGLFGGLDGSPDPDTVRRFEQTLQELDKPVEVHVYADADHAFANPSGTRYNAEAAEDAWQKTLVFLQQTLQSAN</sequence>
<evidence type="ECO:0000313" key="3">
    <source>
        <dbReference type="EMBL" id="KKJ00484.1"/>
    </source>
</evidence>
<dbReference type="STRING" id="317619.GCA_000332315_00267"/>